<dbReference type="SUPFAM" id="SSF74653">
    <property type="entry name" value="TolA/TonB C-terminal domain"/>
    <property type="match status" value="1"/>
</dbReference>
<dbReference type="GO" id="GO:0016020">
    <property type="term" value="C:membrane"/>
    <property type="evidence" value="ECO:0007669"/>
    <property type="project" value="UniProtKB-SubCell"/>
</dbReference>
<name>A0A502CS03_9SPHN</name>
<dbReference type="InterPro" id="IPR006260">
    <property type="entry name" value="TonB/TolA_C"/>
</dbReference>
<evidence type="ECO:0000256" key="2">
    <source>
        <dbReference type="ARBA" id="ARBA00022692"/>
    </source>
</evidence>
<protein>
    <submittedName>
        <fullName evidence="8">Energy transducer TonB</fullName>
    </submittedName>
</protein>
<gene>
    <name evidence="8" type="ORF">EAH84_04115</name>
</gene>
<sequence length="226" mass="23660">MAYADQKMSSGKIVAIVIVALIHAALGYAFVTGLAYQYVKKAQDKLNTFDVQEPPPPPPDIPPPPPPPDQPLQPPPVVSPPPIVSVPHPAPQIVSVPNPPPVYIPTPIAAPPAPPAPPPAPPAPPRVAVKVSPRGNPGSWFSNDDYPPAARRAEAQGRVSVALTIGSSGRVTDCRVTSSSGNSDLDDATCRLARSRGRFSPAKDPSGNAIESTYVLPGVRWQLEGN</sequence>
<keyword evidence="3 6" id="KW-1133">Transmembrane helix</keyword>
<dbReference type="Proteomes" id="UP000318413">
    <property type="component" value="Unassembled WGS sequence"/>
</dbReference>
<proteinExistence type="predicted"/>
<evidence type="ECO:0000256" key="5">
    <source>
        <dbReference type="SAM" id="MobiDB-lite"/>
    </source>
</evidence>
<dbReference type="EMBL" id="RCZK01000002">
    <property type="protein sequence ID" value="TPG14491.1"/>
    <property type="molecule type" value="Genomic_DNA"/>
</dbReference>
<evidence type="ECO:0000256" key="6">
    <source>
        <dbReference type="SAM" id="Phobius"/>
    </source>
</evidence>
<feature type="domain" description="TonB C-terminal" evidence="7">
    <location>
        <begin position="131"/>
        <end position="226"/>
    </location>
</feature>
<dbReference type="Pfam" id="PF03544">
    <property type="entry name" value="TonB_C"/>
    <property type="match status" value="1"/>
</dbReference>
<dbReference type="RefSeq" id="WP_140868094.1">
    <property type="nucleotide sequence ID" value="NZ_RCZK01000002.1"/>
</dbReference>
<dbReference type="OrthoDB" id="7585155at2"/>
<reference evidence="8 9" key="1">
    <citation type="journal article" date="2019" name="Environ. Microbiol.">
        <title>Species interactions and distinct microbial communities in high Arctic permafrost affected cryosols are associated with the CH4 and CO2 gas fluxes.</title>
        <authorList>
            <person name="Altshuler I."/>
            <person name="Hamel J."/>
            <person name="Turney S."/>
            <person name="Magnuson E."/>
            <person name="Levesque R."/>
            <person name="Greer C."/>
            <person name="Whyte L.G."/>
        </authorList>
    </citation>
    <scope>NUCLEOTIDE SEQUENCE [LARGE SCALE GENOMIC DNA]</scope>
    <source>
        <strain evidence="8 9">S5.1</strain>
    </source>
</reference>
<feature type="region of interest" description="Disordered" evidence="5">
    <location>
        <begin position="48"/>
        <end position="83"/>
    </location>
</feature>
<dbReference type="AlphaFoldDB" id="A0A502CS03"/>
<comment type="subcellular location">
    <subcellularLocation>
        <location evidence="1">Membrane</location>
        <topology evidence="1">Single-pass membrane protein</topology>
    </subcellularLocation>
</comment>
<feature type="transmembrane region" description="Helical" evidence="6">
    <location>
        <begin position="13"/>
        <end position="36"/>
    </location>
</feature>
<keyword evidence="2 6" id="KW-0812">Transmembrane</keyword>
<dbReference type="GO" id="GO:0055085">
    <property type="term" value="P:transmembrane transport"/>
    <property type="evidence" value="ECO:0007669"/>
    <property type="project" value="InterPro"/>
</dbReference>
<dbReference type="Gene3D" id="3.30.1150.10">
    <property type="match status" value="1"/>
</dbReference>
<evidence type="ECO:0000256" key="3">
    <source>
        <dbReference type="ARBA" id="ARBA00022989"/>
    </source>
</evidence>
<evidence type="ECO:0000256" key="1">
    <source>
        <dbReference type="ARBA" id="ARBA00004167"/>
    </source>
</evidence>
<organism evidence="8 9">
    <name type="scientific">Sphingomonas oligophenolica</name>
    <dbReference type="NCBI Taxonomy" id="301154"/>
    <lineage>
        <taxon>Bacteria</taxon>
        <taxon>Pseudomonadati</taxon>
        <taxon>Pseudomonadota</taxon>
        <taxon>Alphaproteobacteria</taxon>
        <taxon>Sphingomonadales</taxon>
        <taxon>Sphingomonadaceae</taxon>
        <taxon>Sphingomonas</taxon>
    </lineage>
</organism>
<dbReference type="InterPro" id="IPR037682">
    <property type="entry name" value="TonB_C"/>
</dbReference>
<dbReference type="PROSITE" id="PS52015">
    <property type="entry name" value="TONB_CTD"/>
    <property type="match status" value="1"/>
</dbReference>
<comment type="caution">
    <text evidence="8">The sequence shown here is derived from an EMBL/GenBank/DDBJ whole genome shotgun (WGS) entry which is preliminary data.</text>
</comment>
<evidence type="ECO:0000259" key="7">
    <source>
        <dbReference type="PROSITE" id="PS52015"/>
    </source>
</evidence>
<evidence type="ECO:0000313" key="9">
    <source>
        <dbReference type="Proteomes" id="UP000318413"/>
    </source>
</evidence>
<feature type="compositionally biased region" description="Pro residues" evidence="5">
    <location>
        <begin position="53"/>
        <end position="83"/>
    </location>
</feature>
<keyword evidence="9" id="KW-1185">Reference proteome</keyword>
<evidence type="ECO:0000313" key="8">
    <source>
        <dbReference type="EMBL" id="TPG14491.1"/>
    </source>
</evidence>
<dbReference type="NCBIfam" id="TIGR01352">
    <property type="entry name" value="tonB_Cterm"/>
    <property type="match status" value="1"/>
</dbReference>
<evidence type="ECO:0000256" key="4">
    <source>
        <dbReference type="ARBA" id="ARBA00023136"/>
    </source>
</evidence>
<accession>A0A502CS03</accession>
<keyword evidence="4 6" id="KW-0472">Membrane</keyword>